<organism evidence="1 2">
    <name type="scientific">Dendrobium nobile</name>
    <name type="common">Orchid</name>
    <dbReference type="NCBI Taxonomy" id="94219"/>
    <lineage>
        <taxon>Eukaryota</taxon>
        <taxon>Viridiplantae</taxon>
        <taxon>Streptophyta</taxon>
        <taxon>Embryophyta</taxon>
        <taxon>Tracheophyta</taxon>
        <taxon>Spermatophyta</taxon>
        <taxon>Magnoliopsida</taxon>
        <taxon>Liliopsida</taxon>
        <taxon>Asparagales</taxon>
        <taxon>Orchidaceae</taxon>
        <taxon>Epidendroideae</taxon>
        <taxon>Malaxideae</taxon>
        <taxon>Dendrobiinae</taxon>
        <taxon>Dendrobium</taxon>
    </lineage>
</organism>
<dbReference type="OrthoDB" id="10250660at2759"/>
<name>A0A8T3A3Y3_DENNO</name>
<gene>
    <name evidence="1" type="ORF">KFK09_029268</name>
</gene>
<sequence>MSSVCYFLCKTPIYVQIIFGNRWRLLLGERDFWEHIGGIDVCLDPCSFGQANTQVNIKLCKMCLYTLQKGKKILIINFTIMQMHMQANLSVQKELKCYILYFFLSKLIEVSCHDFR</sequence>
<dbReference type="InterPro" id="IPR053304">
    <property type="entry name" value="RNA_M5U_MTase"/>
</dbReference>
<proteinExistence type="predicted"/>
<accession>A0A8T3A3Y3</accession>
<keyword evidence="2" id="KW-1185">Reference proteome</keyword>
<comment type="caution">
    <text evidence="1">The sequence shown here is derived from an EMBL/GenBank/DDBJ whole genome shotgun (WGS) entry which is preliminary data.</text>
</comment>
<dbReference type="AlphaFoldDB" id="A0A8T3A3Y3"/>
<evidence type="ECO:0000313" key="1">
    <source>
        <dbReference type="EMBL" id="KAI0489425.1"/>
    </source>
</evidence>
<dbReference type="EMBL" id="JAGYWB010000019">
    <property type="protein sequence ID" value="KAI0489425.1"/>
    <property type="molecule type" value="Genomic_DNA"/>
</dbReference>
<evidence type="ECO:0000313" key="2">
    <source>
        <dbReference type="Proteomes" id="UP000829196"/>
    </source>
</evidence>
<protein>
    <submittedName>
        <fullName evidence="1">Uncharacterized protein</fullName>
    </submittedName>
</protein>
<reference evidence="1" key="1">
    <citation type="journal article" date="2022" name="Front. Genet.">
        <title>Chromosome-Scale Assembly of the Dendrobium nobile Genome Provides Insights Into the Molecular Mechanism of the Biosynthesis of the Medicinal Active Ingredient of Dendrobium.</title>
        <authorList>
            <person name="Xu Q."/>
            <person name="Niu S.-C."/>
            <person name="Li K.-L."/>
            <person name="Zheng P.-J."/>
            <person name="Zhang X.-J."/>
            <person name="Jia Y."/>
            <person name="Liu Y."/>
            <person name="Niu Y.-X."/>
            <person name="Yu L.-H."/>
            <person name="Chen D.-F."/>
            <person name="Zhang G.-Q."/>
        </authorList>
    </citation>
    <scope>NUCLEOTIDE SEQUENCE</scope>
    <source>
        <tissue evidence="1">Leaf</tissue>
    </source>
</reference>
<dbReference type="Proteomes" id="UP000829196">
    <property type="component" value="Unassembled WGS sequence"/>
</dbReference>
<dbReference type="PANTHER" id="PTHR47548:SF1">
    <property type="entry name" value="S-ADENOSYL-L-METHIONINE-DEPENDENT METHYLTRANSFERASES SUPERFAMILY PROTEIN"/>
    <property type="match status" value="1"/>
</dbReference>
<dbReference type="PANTHER" id="PTHR47548">
    <property type="entry name" value="BNAA06G32370D PROTEIN"/>
    <property type="match status" value="1"/>
</dbReference>